<name>A0A9N9Q6X3_9HELO</name>
<dbReference type="EMBL" id="CAJVRM010000217">
    <property type="protein sequence ID" value="CAG8977384.1"/>
    <property type="molecule type" value="Genomic_DNA"/>
</dbReference>
<feature type="region of interest" description="Disordered" evidence="2">
    <location>
        <begin position="157"/>
        <end position="181"/>
    </location>
</feature>
<feature type="region of interest" description="Disordered" evidence="2">
    <location>
        <begin position="87"/>
        <end position="118"/>
    </location>
</feature>
<proteinExistence type="predicted"/>
<feature type="compositionally biased region" description="Low complexity" evidence="2">
    <location>
        <begin position="132"/>
        <end position="141"/>
    </location>
</feature>
<comment type="caution">
    <text evidence="4">The sequence shown here is derived from an EMBL/GenBank/DDBJ whole genome shotgun (WGS) entry which is preliminary data.</text>
</comment>
<feature type="compositionally biased region" description="Polar residues" evidence="2">
    <location>
        <begin position="163"/>
        <end position="172"/>
    </location>
</feature>
<evidence type="ECO:0000256" key="2">
    <source>
        <dbReference type="SAM" id="MobiDB-lite"/>
    </source>
</evidence>
<accession>A0A9N9Q6X3</accession>
<sequence>MAESMLIECPFQLNCDYKTTSEYQIMLHMETLHSEDGRSPFMVTDDASIAAIAAMDDEPQYSICPVEGCGEQVLWMEFDNHIDFHTAEQEQESSSADESSLAHKKVKLGPKSEPIFDNNIPHALRAAKDDGGPSSSNGPQPSRREIAKEAWKALLRMPPEQKTALSSANGPSKDSRRRLGVSGSSLFDSMHHEVLRVVKKSELGPHANEKQMPSWLVDLLERKDGETTTMNRLDDRGKIIKVRVCPNRSEEILPVLHQLLTQDENVDYAYLCHPVVKHVSSLKREGGFCGYRNIQTMSSYIVGVNSQGHEALKSRIPTIFEIQDHIETAWDLGINSRGRIETGGIRGTRKYIGTPEAEAMFSKLGVACDTTAIKASKPRRDKRDSHPEPAYTPSYQLLFQHVERYFNSGCTNYDPKIRCTLLPPIYFQHPGNIFTQPGHSLTIIGLEKLSDGTKNLIVFDPMYRDPPSVTKHVGRSQFTHKSPEDALKLYRRGKRYLSKYNEFETLTLCPPVGQKGDVEKPGGGMYDDGDYEDGYGE</sequence>
<feature type="domain" description="UFSP1/2/DUB catalytic" evidence="3">
    <location>
        <begin position="267"/>
        <end position="504"/>
    </location>
</feature>
<dbReference type="Pfam" id="PF07910">
    <property type="entry name" value="Peptidase_C78"/>
    <property type="match status" value="1"/>
</dbReference>
<dbReference type="AlphaFoldDB" id="A0A9N9Q6X3"/>
<evidence type="ECO:0000313" key="4">
    <source>
        <dbReference type="EMBL" id="CAG8977384.1"/>
    </source>
</evidence>
<evidence type="ECO:0000256" key="1">
    <source>
        <dbReference type="ARBA" id="ARBA00022801"/>
    </source>
</evidence>
<dbReference type="InterPro" id="IPR012462">
    <property type="entry name" value="UFSP1/2_DUB_cat"/>
</dbReference>
<dbReference type="Proteomes" id="UP000701801">
    <property type="component" value="Unassembled WGS sequence"/>
</dbReference>
<feature type="compositionally biased region" description="Acidic residues" evidence="2">
    <location>
        <begin position="527"/>
        <end position="537"/>
    </location>
</feature>
<evidence type="ECO:0000313" key="5">
    <source>
        <dbReference type="Proteomes" id="UP000701801"/>
    </source>
</evidence>
<keyword evidence="1" id="KW-0378">Hydrolase</keyword>
<reference evidence="4" key="1">
    <citation type="submission" date="2021-07" db="EMBL/GenBank/DDBJ databases">
        <authorList>
            <person name="Durling M."/>
        </authorList>
    </citation>
    <scope>NUCLEOTIDE SEQUENCE</scope>
</reference>
<gene>
    <name evidence="4" type="ORF">HYALB_00007014</name>
</gene>
<evidence type="ECO:0000259" key="3">
    <source>
        <dbReference type="Pfam" id="PF07910"/>
    </source>
</evidence>
<keyword evidence="5" id="KW-1185">Reference proteome</keyword>
<feature type="region of interest" description="Disordered" evidence="2">
    <location>
        <begin position="512"/>
        <end position="537"/>
    </location>
</feature>
<protein>
    <recommendedName>
        <fullName evidence="3">UFSP1/2/DUB catalytic domain-containing protein</fullName>
    </recommendedName>
</protein>
<organism evidence="4 5">
    <name type="scientific">Hymenoscyphus albidus</name>
    <dbReference type="NCBI Taxonomy" id="595503"/>
    <lineage>
        <taxon>Eukaryota</taxon>
        <taxon>Fungi</taxon>
        <taxon>Dikarya</taxon>
        <taxon>Ascomycota</taxon>
        <taxon>Pezizomycotina</taxon>
        <taxon>Leotiomycetes</taxon>
        <taxon>Helotiales</taxon>
        <taxon>Helotiaceae</taxon>
        <taxon>Hymenoscyphus</taxon>
    </lineage>
</organism>
<dbReference type="Gene3D" id="3.90.70.130">
    <property type="match status" value="1"/>
</dbReference>
<feature type="region of interest" description="Disordered" evidence="2">
    <location>
        <begin position="124"/>
        <end position="143"/>
    </location>
</feature>
<dbReference type="GO" id="GO:0016787">
    <property type="term" value="F:hydrolase activity"/>
    <property type="evidence" value="ECO:0007669"/>
    <property type="project" value="UniProtKB-KW"/>
</dbReference>
<dbReference type="OrthoDB" id="288987at2759"/>